<name>A0AAV5EAE7_ELECO</name>
<keyword evidence="3" id="KW-0479">Metal-binding</keyword>
<proteinExistence type="inferred from homology"/>
<dbReference type="PANTHER" id="PTHR14155:SF529">
    <property type="entry name" value="OS06G0534900 PROTEIN"/>
    <property type="match status" value="1"/>
</dbReference>
<evidence type="ECO:0000256" key="5">
    <source>
        <dbReference type="ARBA" id="ARBA00022833"/>
    </source>
</evidence>
<sequence length="218" mass="22582">MLSLYSLRISSISGGGDDDYGEGANEVFGSLAMDACAAIVSCSVLAACVIIWEACAFAAMAALLLGAVWCLLPRSRPASTAEVVPAAASAGLGGLTDAAIDETLPASPYGGRRCCGVDDDPAAAAGGGVITCSVCLEDVRGGEMVRSMPECRHLFHVGCIDVWLHAHPTCPLCRCDLSPRRRPVTAATLPSQVSNVLLDFANLQINLGILLAIFISTW</sequence>
<dbReference type="SMART" id="SM00184">
    <property type="entry name" value="RING"/>
    <property type="match status" value="1"/>
</dbReference>
<dbReference type="Pfam" id="PF13639">
    <property type="entry name" value="zf-RING_2"/>
    <property type="match status" value="1"/>
</dbReference>
<dbReference type="PROSITE" id="PS50089">
    <property type="entry name" value="ZF_RING_2"/>
    <property type="match status" value="1"/>
</dbReference>
<evidence type="ECO:0000256" key="2">
    <source>
        <dbReference type="ARBA" id="ARBA00012483"/>
    </source>
</evidence>
<evidence type="ECO:0000256" key="3">
    <source>
        <dbReference type="ARBA" id="ARBA00022723"/>
    </source>
</evidence>
<evidence type="ECO:0000256" key="8">
    <source>
        <dbReference type="SAM" id="Phobius"/>
    </source>
</evidence>
<keyword evidence="4 7" id="KW-0863">Zinc-finger</keyword>
<dbReference type="InterPro" id="IPR001841">
    <property type="entry name" value="Znf_RING"/>
</dbReference>
<dbReference type="EC" id="2.3.2.27" evidence="2"/>
<keyword evidence="8" id="KW-1133">Transmembrane helix</keyword>
<reference evidence="10" key="2">
    <citation type="submission" date="2021-12" db="EMBL/GenBank/DDBJ databases">
        <title>Resequencing data analysis of finger millet.</title>
        <authorList>
            <person name="Hatakeyama M."/>
            <person name="Aluri S."/>
            <person name="Balachadran M.T."/>
            <person name="Sivarajan S.R."/>
            <person name="Poveda L."/>
            <person name="Shimizu-Inatsugi R."/>
            <person name="Schlapbach R."/>
            <person name="Sreeman S.M."/>
            <person name="Shimizu K.K."/>
        </authorList>
    </citation>
    <scope>NUCLEOTIDE SEQUENCE</scope>
</reference>
<gene>
    <name evidence="10" type="primary">gb06746</name>
    <name evidence="10" type="ORF">PR202_gb06746</name>
</gene>
<comment type="catalytic activity">
    <reaction evidence="1">
        <text>S-ubiquitinyl-[E2 ubiquitin-conjugating enzyme]-L-cysteine + [acceptor protein]-L-lysine = [E2 ubiquitin-conjugating enzyme]-L-cysteine + N(6)-ubiquitinyl-[acceptor protein]-L-lysine.</text>
        <dbReference type="EC" id="2.3.2.27"/>
    </reaction>
</comment>
<keyword evidence="8" id="KW-0472">Membrane</keyword>
<dbReference type="AlphaFoldDB" id="A0AAV5EAE7"/>
<comment type="similarity">
    <text evidence="6">Belongs to the RING-type zinc finger family. ATL subfamily.</text>
</comment>
<dbReference type="PANTHER" id="PTHR14155">
    <property type="entry name" value="RING FINGER DOMAIN-CONTAINING"/>
    <property type="match status" value="1"/>
</dbReference>
<feature type="domain" description="RING-type" evidence="9">
    <location>
        <begin position="132"/>
        <end position="174"/>
    </location>
</feature>
<dbReference type="EMBL" id="BQKI01000074">
    <property type="protein sequence ID" value="GJN19467.1"/>
    <property type="molecule type" value="Genomic_DNA"/>
</dbReference>
<protein>
    <recommendedName>
        <fullName evidence="2">RING-type E3 ubiquitin transferase</fullName>
        <ecNumber evidence="2">2.3.2.27</ecNumber>
    </recommendedName>
</protein>
<evidence type="ECO:0000259" key="9">
    <source>
        <dbReference type="PROSITE" id="PS50089"/>
    </source>
</evidence>
<dbReference type="Proteomes" id="UP001054889">
    <property type="component" value="Unassembled WGS sequence"/>
</dbReference>
<evidence type="ECO:0000256" key="7">
    <source>
        <dbReference type="PROSITE-ProRule" id="PRU00175"/>
    </source>
</evidence>
<dbReference type="GO" id="GO:0008270">
    <property type="term" value="F:zinc ion binding"/>
    <property type="evidence" value="ECO:0007669"/>
    <property type="project" value="UniProtKB-KW"/>
</dbReference>
<dbReference type="FunFam" id="3.30.40.10:FF:000672">
    <property type="entry name" value="E3 ubiquitin-protein ligase ATL41"/>
    <property type="match status" value="1"/>
</dbReference>
<dbReference type="SUPFAM" id="SSF57850">
    <property type="entry name" value="RING/U-box"/>
    <property type="match status" value="1"/>
</dbReference>
<organism evidence="10 11">
    <name type="scientific">Eleusine coracana subsp. coracana</name>
    <dbReference type="NCBI Taxonomy" id="191504"/>
    <lineage>
        <taxon>Eukaryota</taxon>
        <taxon>Viridiplantae</taxon>
        <taxon>Streptophyta</taxon>
        <taxon>Embryophyta</taxon>
        <taxon>Tracheophyta</taxon>
        <taxon>Spermatophyta</taxon>
        <taxon>Magnoliopsida</taxon>
        <taxon>Liliopsida</taxon>
        <taxon>Poales</taxon>
        <taxon>Poaceae</taxon>
        <taxon>PACMAD clade</taxon>
        <taxon>Chloridoideae</taxon>
        <taxon>Cynodonteae</taxon>
        <taxon>Eleusininae</taxon>
        <taxon>Eleusine</taxon>
    </lineage>
</organism>
<evidence type="ECO:0000256" key="1">
    <source>
        <dbReference type="ARBA" id="ARBA00000900"/>
    </source>
</evidence>
<keyword evidence="8" id="KW-0812">Transmembrane</keyword>
<dbReference type="InterPro" id="IPR053238">
    <property type="entry name" value="RING-H2_zinc_finger"/>
</dbReference>
<feature type="transmembrane region" description="Helical" evidence="8">
    <location>
        <begin position="38"/>
        <end position="71"/>
    </location>
</feature>
<evidence type="ECO:0000256" key="6">
    <source>
        <dbReference type="ARBA" id="ARBA00024209"/>
    </source>
</evidence>
<evidence type="ECO:0000313" key="11">
    <source>
        <dbReference type="Proteomes" id="UP001054889"/>
    </source>
</evidence>
<keyword evidence="11" id="KW-1185">Reference proteome</keyword>
<evidence type="ECO:0000256" key="4">
    <source>
        <dbReference type="ARBA" id="ARBA00022771"/>
    </source>
</evidence>
<accession>A0AAV5EAE7</accession>
<evidence type="ECO:0000313" key="10">
    <source>
        <dbReference type="EMBL" id="GJN19467.1"/>
    </source>
</evidence>
<reference evidence="10" key="1">
    <citation type="journal article" date="2018" name="DNA Res.">
        <title>Multiple hybrid de novo genome assembly of finger millet, an orphan allotetraploid crop.</title>
        <authorList>
            <person name="Hatakeyama M."/>
            <person name="Aluri S."/>
            <person name="Balachadran M.T."/>
            <person name="Sivarajan S.R."/>
            <person name="Patrignani A."/>
            <person name="Gruter S."/>
            <person name="Poveda L."/>
            <person name="Shimizu-Inatsugi R."/>
            <person name="Baeten J."/>
            <person name="Francoijs K.J."/>
            <person name="Nataraja K.N."/>
            <person name="Reddy Y.A.N."/>
            <person name="Phadnis S."/>
            <person name="Ravikumar R.L."/>
            <person name="Schlapbach R."/>
            <person name="Sreeman S.M."/>
            <person name="Shimizu K.K."/>
        </authorList>
    </citation>
    <scope>NUCLEOTIDE SEQUENCE</scope>
</reference>
<keyword evidence="5" id="KW-0862">Zinc</keyword>
<dbReference type="GO" id="GO:0061630">
    <property type="term" value="F:ubiquitin protein ligase activity"/>
    <property type="evidence" value="ECO:0007669"/>
    <property type="project" value="UniProtKB-EC"/>
</dbReference>
<dbReference type="Gene3D" id="3.30.40.10">
    <property type="entry name" value="Zinc/RING finger domain, C3HC4 (zinc finger)"/>
    <property type="match status" value="1"/>
</dbReference>
<comment type="caution">
    <text evidence="10">The sequence shown here is derived from an EMBL/GenBank/DDBJ whole genome shotgun (WGS) entry which is preliminary data.</text>
</comment>
<dbReference type="InterPro" id="IPR013083">
    <property type="entry name" value="Znf_RING/FYVE/PHD"/>
</dbReference>
<dbReference type="CDD" id="cd16454">
    <property type="entry name" value="RING-H2_PA-TM-RING"/>
    <property type="match status" value="1"/>
</dbReference>